<evidence type="ECO:0000313" key="2">
    <source>
        <dbReference type="EMBL" id="KAJ1156791.1"/>
    </source>
</evidence>
<dbReference type="Proteomes" id="UP001066276">
    <property type="component" value="Chromosome 5"/>
</dbReference>
<feature type="region of interest" description="Disordered" evidence="1">
    <location>
        <begin position="70"/>
        <end position="120"/>
    </location>
</feature>
<proteinExistence type="predicted"/>
<gene>
    <name evidence="2" type="ORF">NDU88_009508</name>
</gene>
<organism evidence="2 3">
    <name type="scientific">Pleurodeles waltl</name>
    <name type="common">Iberian ribbed newt</name>
    <dbReference type="NCBI Taxonomy" id="8319"/>
    <lineage>
        <taxon>Eukaryota</taxon>
        <taxon>Metazoa</taxon>
        <taxon>Chordata</taxon>
        <taxon>Craniata</taxon>
        <taxon>Vertebrata</taxon>
        <taxon>Euteleostomi</taxon>
        <taxon>Amphibia</taxon>
        <taxon>Batrachia</taxon>
        <taxon>Caudata</taxon>
        <taxon>Salamandroidea</taxon>
        <taxon>Salamandridae</taxon>
        <taxon>Pleurodelinae</taxon>
        <taxon>Pleurodeles</taxon>
    </lineage>
</organism>
<dbReference type="AlphaFoldDB" id="A0AAV7RYN2"/>
<protein>
    <submittedName>
        <fullName evidence="2">Uncharacterized protein</fullName>
    </submittedName>
</protein>
<sequence>MSWEGVAGRCRPPAVVRLFCASGVAGTPLGGPIRAKVHMWGSSQPEACRRMQRRQDAGGCAAWLQCGAARETSSTTRGRSNNRNRESRPAHGNSPFHLLIRGRNGETEKRAALPITDKSW</sequence>
<evidence type="ECO:0000313" key="3">
    <source>
        <dbReference type="Proteomes" id="UP001066276"/>
    </source>
</evidence>
<evidence type="ECO:0000256" key="1">
    <source>
        <dbReference type="SAM" id="MobiDB-lite"/>
    </source>
</evidence>
<dbReference type="EMBL" id="JANPWB010000009">
    <property type="protein sequence ID" value="KAJ1156791.1"/>
    <property type="molecule type" value="Genomic_DNA"/>
</dbReference>
<comment type="caution">
    <text evidence="2">The sequence shown here is derived from an EMBL/GenBank/DDBJ whole genome shotgun (WGS) entry which is preliminary data.</text>
</comment>
<name>A0AAV7RYN2_PLEWA</name>
<accession>A0AAV7RYN2</accession>
<feature type="compositionally biased region" description="Low complexity" evidence="1">
    <location>
        <begin position="70"/>
        <end position="81"/>
    </location>
</feature>
<reference evidence="2" key="1">
    <citation type="journal article" date="2022" name="bioRxiv">
        <title>Sequencing and chromosome-scale assembly of the giantPleurodeles waltlgenome.</title>
        <authorList>
            <person name="Brown T."/>
            <person name="Elewa A."/>
            <person name="Iarovenko S."/>
            <person name="Subramanian E."/>
            <person name="Araus A.J."/>
            <person name="Petzold A."/>
            <person name="Susuki M."/>
            <person name="Suzuki K.-i.T."/>
            <person name="Hayashi T."/>
            <person name="Toyoda A."/>
            <person name="Oliveira C."/>
            <person name="Osipova E."/>
            <person name="Leigh N.D."/>
            <person name="Simon A."/>
            <person name="Yun M.H."/>
        </authorList>
    </citation>
    <scope>NUCLEOTIDE SEQUENCE</scope>
    <source>
        <strain evidence="2">20211129_DDA</strain>
        <tissue evidence="2">Liver</tissue>
    </source>
</reference>
<keyword evidence="3" id="KW-1185">Reference proteome</keyword>